<comment type="caution">
    <text evidence="10">The sequence shown here is derived from an EMBL/GenBank/DDBJ whole genome shotgun (WGS) entry which is preliminary data.</text>
</comment>
<dbReference type="Proteomes" id="UP000185990">
    <property type="component" value="Unassembled WGS sequence"/>
</dbReference>
<dbReference type="AlphaFoldDB" id="A0A853ZXJ5"/>
<dbReference type="GO" id="GO:0015031">
    <property type="term" value="P:protein transport"/>
    <property type="evidence" value="ECO:0007669"/>
    <property type="project" value="UniProtKB-KW"/>
</dbReference>
<evidence type="ECO:0000256" key="5">
    <source>
        <dbReference type="ARBA" id="ARBA00022692"/>
    </source>
</evidence>
<evidence type="ECO:0000256" key="7">
    <source>
        <dbReference type="ARBA" id="ARBA00022989"/>
    </source>
</evidence>
<evidence type="ECO:0000256" key="3">
    <source>
        <dbReference type="ARBA" id="ARBA00022475"/>
    </source>
</evidence>
<dbReference type="GO" id="GO:0005886">
    <property type="term" value="C:plasma membrane"/>
    <property type="evidence" value="ECO:0007669"/>
    <property type="project" value="UniProtKB-SubCell"/>
</dbReference>
<sequence length="162" mass="17672">MKWILLVVPVVYGGYLAWQEQVYRQSLRAVPVFAPVSALPVAVPDAFKPDAIATVLGLGAQNTWVQSAEALQLRACFVTNDGTSQALLADTRTARFYSQGERLPGGSVLRRVEVDHVVLWRNGREERLALRPAGKHVLPVSSTDSATPGAGFLHLRPFAEQP</sequence>
<evidence type="ECO:0000313" key="10">
    <source>
        <dbReference type="EMBL" id="OKA25555.1"/>
    </source>
</evidence>
<dbReference type="RefSeq" id="WP_073509383.1">
    <property type="nucleotide sequence ID" value="NZ_MPJD01000016.1"/>
</dbReference>
<evidence type="ECO:0000256" key="8">
    <source>
        <dbReference type="ARBA" id="ARBA00023136"/>
    </source>
</evidence>
<organism evidence="10 11">
    <name type="scientific">Pseudomonas versuta</name>
    <dbReference type="NCBI Taxonomy" id="1788301"/>
    <lineage>
        <taxon>Bacteria</taxon>
        <taxon>Pseudomonadati</taxon>
        <taxon>Pseudomonadota</taxon>
        <taxon>Gammaproteobacteria</taxon>
        <taxon>Pseudomonadales</taxon>
        <taxon>Pseudomonadaceae</taxon>
        <taxon>Pseudomonas</taxon>
    </lineage>
</organism>
<proteinExistence type="predicted"/>
<protein>
    <recommendedName>
        <fullName evidence="9">Type II secretion system protein GspC N-terminal domain-containing protein</fullName>
    </recommendedName>
</protein>
<keyword evidence="3" id="KW-1003">Cell membrane</keyword>
<accession>A0A853ZXJ5</accession>
<gene>
    <name evidence="10" type="ORF">BOH74_07945</name>
</gene>
<evidence type="ECO:0000259" key="9">
    <source>
        <dbReference type="Pfam" id="PF11356"/>
    </source>
</evidence>
<evidence type="ECO:0000256" key="4">
    <source>
        <dbReference type="ARBA" id="ARBA00022519"/>
    </source>
</evidence>
<keyword evidence="5" id="KW-0812">Transmembrane</keyword>
<keyword evidence="8" id="KW-0472">Membrane</keyword>
<evidence type="ECO:0000256" key="6">
    <source>
        <dbReference type="ARBA" id="ARBA00022927"/>
    </source>
</evidence>
<dbReference type="Pfam" id="PF11356">
    <property type="entry name" value="T2SSC"/>
    <property type="match status" value="1"/>
</dbReference>
<dbReference type="EMBL" id="MPJD01000016">
    <property type="protein sequence ID" value="OKA25555.1"/>
    <property type="molecule type" value="Genomic_DNA"/>
</dbReference>
<keyword evidence="6" id="KW-0653">Protein transport</keyword>
<keyword evidence="4" id="KW-0997">Cell inner membrane</keyword>
<reference evidence="10 11" key="1">
    <citation type="submission" date="2016-11" db="EMBL/GenBank/DDBJ databases">
        <title>Draft genome of Pseudomonas versuta A4R1.12.</title>
        <authorList>
            <person name="See-Too W.-S."/>
        </authorList>
    </citation>
    <scope>NUCLEOTIDE SEQUENCE [LARGE SCALE GENOMIC DNA]</scope>
    <source>
        <strain evidence="10 11">A4R1.12</strain>
    </source>
</reference>
<feature type="domain" description="Type II secretion system protein GspC N-terminal" evidence="9">
    <location>
        <begin position="69"/>
        <end position="130"/>
    </location>
</feature>
<comment type="subcellular location">
    <subcellularLocation>
        <location evidence="1">Cell inner membrane</location>
    </subcellularLocation>
</comment>
<keyword evidence="7" id="KW-1133">Transmembrane helix</keyword>
<evidence type="ECO:0000256" key="2">
    <source>
        <dbReference type="ARBA" id="ARBA00022448"/>
    </source>
</evidence>
<dbReference type="InterPro" id="IPR024961">
    <property type="entry name" value="T2SS_GspC_N"/>
</dbReference>
<evidence type="ECO:0000256" key="1">
    <source>
        <dbReference type="ARBA" id="ARBA00004533"/>
    </source>
</evidence>
<evidence type="ECO:0000313" key="11">
    <source>
        <dbReference type="Proteomes" id="UP000185990"/>
    </source>
</evidence>
<name>A0A853ZXJ5_9PSED</name>
<keyword evidence="2" id="KW-0813">Transport</keyword>
<dbReference type="Gene3D" id="2.30.30.830">
    <property type="match status" value="1"/>
</dbReference>